<evidence type="ECO:0000313" key="2">
    <source>
        <dbReference type="Proteomes" id="UP000054466"/>
    </source>
</evidence>
<dbReference type="AlphaFoldDB" id="A0A0D1ZJM6"/>
<dbReference type="STRING" id="569365.A0A0D1ZJM6"/>
<protein>
    <recommendedName>
        <fullName evidence="3">BTB domain-containing protein</fullName>
    </recommendedName>
</protein>
<reference evidence="1 2" key="1">
    <citation type="submission" date="2015-01" db="EMBL/GenBank/DDBJ databases">
        <title>The Genome Sequence of Cladophialophora immunda CBS83496.</title>
        <authorList>
            <consortium name="The Broad Institute Genomics Platform"/>
            <person name="Cuomo C."/>
            <person name="de Hoog S."/>
            <person name="Gorbushina A."/>
            <person name="Stielow B."/>
            <person name="Teixiera M."/>
            <person name="Abouelleil A."/>
            <person name="Chapman S.B."/>
            <person name="Priest M."/>
            <person name="Young S.K."/>
            <person name="Wortman J."/>
            <person name="Nusbaum C."/>
            <person name="Birren B."/>
        </authorList>
    </citation>
    <scope>NUCLEOTIDE SEQUENCE [LARGE SCALE GENOMIC DNA]</scope>
    <source>
        <strain evidence="1 2">CBS 83496</strain>
    </source>
</reference>
<accession>A0A0D1ZJM6</accession>
<sequence length="205" mass="23452">MAPKRPSVDDSEDGRAQKRSFAVWDNIITVTVGPEKQEEKAVHLPEDNPAGFAIIVEWLYADKIAENLDWGCMLRAYNAARRFGMSDLQNALVDVLRAQFVSWKLNPEWASYFWKNTIEGCPLRKLVLDLFYHQVLRKPDAYKKGADAAEANGKYVTEMEQLTANAQLVTALFWRFADPADRPSKEAFKMNTCFYHVHEDGKECT</sequence>
<dbReference type="EMBL" id="KN847043">
    <property type="protein sequence ID" value="KIW28206.1"/>
    <property type="molecule type" value="Genomic_DNA"/>
</dbReference>
<dbReference type="InterPro" id="IPR011333">
    <property type="entry name" value="SKP1/BTB/POZ_sf"/>
</dbReference>
<evidence type="ECO:0000313" key="1">
    <source>
        <dbReference type="EMBL" id="KIW28206.1"/>
    </source>
</evidence>
<organism evidence="1 2">
    <name type="scientific">Cladophialophora immunda</name>
    <dbReference type="NCBI Taxonomy" id="569365"/>
    <lineage>
        <taxon>Eukaryota</taxon>
        <taxon>Fungi</taxon>
        <taxon>Dikarya</taxon>
        <taxon>Ascomycota</taxon>
        <taxon>Pezizomycotina</taxon>
        <taxon>Eurotiomycetes</taxon>
        <taxon>Chaetothyriomycetidae</taxon>
        <taxon>Chaetothyriales</taxon>
        <taxon>Herpotrichiellaceae</taxon>
        <taxon>Cladophialophora</taxon>
    </lineage>
</organism>
<dbReference type="VEuPathDB" id="FungiDB:PV07_07886"/>
<dbReference type="OrthoDB" id="1022638at2759"/>
<dbReference type="HOGENOM" id="CLU_068279_1_0_1"/>
<evidence type="ECO:0008006" key="3">
    <source>
        <dbReference type="Google" id="ProtNLM"/>
    </source>
</evidence>
<dbReference type="GeneID" id="27347080"/>
<proteinExistence type="predicted"/>
<gene>
    <name evidence="1" type="ORF">PV07_07886</name>
</gene>
<keyword evidence="2" id="KW-1185">Reference proteome</keyword>
<dbReference type="Proteomes" id="UP000054466">
    <property type="component" value="Unassembled WGS sequence"/>
</dbReference>
<dbReference type="Gene3D" id="3.30.710.10">
    <property type="entry name" value="Potassium Channel Kv1.1, Chain A"/>
    <property type="match status" value="1"/>
</dbReference>
<dbReference type="RefSeq" id="XP_016248422.1">
    <property type="nucleotide sequence ID" value="XM_016395003.1"/>
</dbReference>
<name>A0A0D1ZJM6_9EURO</name>